<dbReference type="Proteomes" id="UP000825890">
    <property type="component" value="Unassembled WGS sequence"/>
</dbReference>
<comment type="caution">
    <text evidence="2">The sequence shown here is derived from an EMBL/GenBank/DDBJ whole genome shotgun (WGS) entry which is preliminary data.</text>
</comment>
<feature type="compositionally biased region" description="Polar residues" evidence="1">
    <location>
        <begin position="446"/>
        <end position="463"/>
    </location>
</feature>
<protein>
    <submittedName>
        <fullName evidence="2">Uncharacterized protein</fullName>
    </submittedName>
</protein>
<feature type="region of interest" description="Disordered" evidence="1">
    <location>
        <begin position="346"/>
        <end position="483"/>
    </location>
</feature>
<feature type="region of interest" description="Disordered" evidence="1">
    <location>
        <begin position="1"/>
        <end position="28"/>
    </location>
</feature>
<name>A0A9P3FLS4_9PEZI</name>
<feature type="compositionally biased region" description="Basic residues" evidence="1">
    <location>
        <begin position="392"/>
        <end position="405"/>
    </location>
</feature>
<dbReference type="AlphaFoldDB" id="A0A9P3FLS4"/>
<feature type="compositionally biased region" description="Polar residues" evidence="1">
    <location>
        <begin position="42"/>
        <end position="53"/>
    </location>
</feature>
<dbReference type="EMBL" id="BOLY01000009">
    <property type="protein sequence ID" value="GIZ49298.1"/>
    <property type="molecule type" value="Genomic_DNA"/>
</dbReference>
<dbReference type="GeneID" id="68297905"/>
<dbReference type="OrthoDB" id="10422606at2759"/>
<feature type="region of interest" description="Disordered" evidence="1">
    <location>
        <begin position="40"/>
        <end position="60"/>
    </location>
</feature>
<evidence type="ECO:0000313" key="3">
    <source>
        <dbReference type="Proteomes" id="UP000825890"/>
    </source>
</evidence>
<reference evidence="2 3" key="1">
    <citation type="submission" date="2021-01" db="EMBL/GenBank/DDBJ databases">
        <title>Cercospora kikuchii MAFF 305040 whole genome shotgun sequence.</title>
        <authorList>
            <person name="Kashiwa T."/>
            <person name="Suzuki T."/>
        </authorList>
    </citation>
    <scope>NUCLEOTIDE SEQUENCE [LARGE SCALE GENOMIC DNA]</scope>
    <source>
        <strain evidence="2 3">MAFF 305040</strain>
    </source>
</reference>
<organism evidence="2 3">
    <name type="scientific">Cercospora kikuchii</name>
    <dbReference type="NCBI Taxonomy" id="84275"/>
    <lineage>
        <taxon>Eukaryota</taxon>
        <taxon>Fungi</taxon>
        <taxon>Dikarya</taxon>
        <taxon>Ascomycota</taxon>
        <taxon>Pezizomycotina</taxon>
        <taxon>Dothideomycetes</taxon>
        <taxon>Dothideomycetidae</taxon>
        <taxon>Mycosphaerellales</taxon>
        <taxon>Mycosphaerellaceae</taxon>
        <taxon>Cercospora</taxon>
    </lineage>
</organism>
<evidence type="ECO:0000313" key="2">
    <source>
        <dbReference type="EMBL" id="GIZ49298.1"/>
    </source>
</evidence>
<gene>
    <name evidence="2" type="ORF">CKM354_001233000</name>
</gene>
<accession>A0A9P3FLS4</accession>
<evidence type="ECO:0000256" key="1">
    <source>
        <dbReference type="SAM" id="MobiDB-lite"/>
    </source>
</evidence>
<proteinExistence type="predicted"/>
<keyword evidence="3" id="KW-1185">Reference proteome</keyword>
<dbReference type="RefSeq" id="XP_044663785.1">
    <property type="nucleotide sequence ID" value="XM_044807850.1"/>
</dbReference>
<sequence length="483" mass="53541">MSGPWAGQPDPRHAQYHASSPLSRARSDVEAAYRKVVKKWLPTSTQQAMPSPSTEKKPLSYSDLLEPDRFNNLMDLAASCDESDKARDVMTLITKSVSLILNAVNTKNDIDMEPAIAKRRKENNRKQGHDIAALYEDPRAMSDVEGNRQRIKAGTTIRVRKVERMRSHMIDFMSREYVPSPAGPIHEGLYTCLAMEFVGDYVRVLVFTSKQQTGFKRLSDDECDRYVQVEPEGSDYRKHDKSQTVLFSRGADEYAGSMLCLAEYLVHLSEYIAIDYITLTPESLVRLHKLIVDHEYVTNSMKPFLKHAGIAEDVKDAVLRLGTIPGPGQKLIMEGGIAKLVSYTSRTDSAGPTEGVRLALPEGPESATPDVRSRPRSEHPGLSMSLDSMAQKNKRPRNAGPRRTKPRSDAMTSGATYWDQDAPPKMATAGRGGQEAQLGYGDDEGSTYSTKHQRSTTSVSDSAVFSVDPASSIGTRGKRRKRG</sequence>